<reference evidence="2 3" key="1">
    <citation type="submission" date="2021-04" db="EMBL/GenBank/DDBJ databases">
        <authorList>
            <person name="De Guttry C."/>
            <person name="Zahm M."/>
            <person name="Klopp C."/>
            <person name="Cabau C."/>
            <person name="Louis A."/>
            <person name="Berthelot C."/>
            <person name="Parey E."/>
            <person name="Roest Crollius H."/>
            <person name="Montfort J."/>
            <person name="Robinson-Rechavi M."/>
            <person name="Bucao C."/>
            <person name="Bouchez O."/>
            <person name="Gislard M."/>
            <person name="Lluch J."/>
            <person name="Milhes M."/>
            <person name="Lampietro C."/>
            <person name="Lopez Roques C."/>
            <person name="Donnadieu C."/>
            <person name="Braasch I."/>
            <person name="Desvignes T."/>
            <person name="Postlethwait J."/>
            <person name="Bobe J."/>
            <person name="Wedekind C."/>
            <person name="Guiguen Y."/>
        </authorList>
    </citation>
    <scope>NUCLEOTIDE SEQUENCE [LARGE SCALE GENOMIC DNA]</scope>
    <source>
        <strain evidence="2">Cs_M1</strain>
        <tissue evidence="2">Blood</tissue>
    </source>
</reference>
<dbReference type="EMBL" id="JAGTTL010000076">
    <property type="protein sequence ID" value="KAK6291078.1"/>
    <property type="molecule type" value="Genomic_DNA"/>
</dbReference>
<comment type="caution">
    <text evidence="2">The sequence shown here is derived from an EMBL/GenBank/DDBJ whole genome shotgun (WGS) entry which is preliminary data.</text>
</comment>
<sequence length="103" mass="11122">MEVKQQDDEDAEDQGEGKASGKMGKGQADIKSEEKPEIKKEKPSGDGCKGEPMDTSSSAATPKMEDRDRKPEVKTEPKDEEERSGASGTHSSPASAQKQEENL</sequence>
<name>A0AAN8QCB5_9TELE</name>
<protein>
    <submittedName>
        <fullName evidence="2">Uncharacterized protein</fullName>
    </submittedName>
</protein>
<dbReference type="AlphaFoldDB" id="A0AAN8QCB5"/>
<feature type="compositionally biased region" description="Basic and acidic residues" evidence="1">
    <location>
        <begin position="28"/>
        <end position="52"/>
    </location>
</feature>
<evidence type="ECO:0000313" key="3">
    <source>
        <dbReference type="Proteomes" id="UP001356427"/>
    </source>
</evidence>
<feature type="compositionally biased region" description="Polar residues" evidence="1">
    <location>
        <begin position="86"/>
        <end position="97"/>
    </location>
</feature>
<feature type="region of interest" description="Disordered" evidence="1">
    <location>
        <begin position="1"/>
        <end position="103"/>
    </location>
</feature>
<gene>
    <name evidence="2" type="ORF">J4Q44_G00385200</name>
</gene>
<keyword evidence="3" id="KW-1185">Reference proteome</keyword>
<evidence type="ECO:0000256" key="1">
    <source>
        <dbReference type="SAM" id="MobiDB-lite"/>
    </source>
</evidence>
<accession>A0AAN8QCB5</accession>
<proteinExistence type="predicted"/>
<evidence type="ECO:0000313" key="2">
    <source>
        <dbReference type="EMBL" id="KAK6291078.1"/>
    </source>
</evidence>
<feature type="compositionally biased region" description="Basic and acidic residues" evidence="1">
    <location>
        <begin position="63"/>
        <end position="84"/>
    </location>
</feature>
<dbReference type="Proteomes" id="UP001356427">
    <property type="component" value="Unassembled WGS sequence"/>
</dbReference>
<organism evidence="2 3">
    <name type="scientific">Coregonus suidteri</name>
    <dbReference type="NCBI Taxonomy" id="861788"/>
    <lineage>
        <taxon>Eukaryota</taxon>
        <taxon>Metazoa</taxon>
        <taxon>Chordata</taxon>
        <taxon>Craniata</taxon>
        <taxon>Vertebrata</taxon>
        <taxon>Euteleostomi</taxon>
        <taxon>Actinopterygii</taxon>
        <taxon>Neopterygii</taxon>
        <taxon>Teleostei</taxon>
        <taxon>Protacanthopterygii</taxon>
        <taxon>Salmoniformes</taxon>
        <taxon>Salmonidae</taxon>
        <taxon>Coregoninae</taxon>
        <taxon>Coregonus</taxon>
    </lineage>
</organism>